<name>A0ABS7KYC5_CLOSR</name>
<dbReference type="CDD" id="cd10159">
    <property type="entry name" value="CsoR-like_DUF156_2"/>
    <property type="match status" value="1"/>
</dbReference>
<comment type="caution">
    <text evidence="7">The sequence shown here is derived from an EMBL/GenBank/DDBJ whole genome shotgun (WGS) entry which is preliminary data.</text>
</comment>
<evidence type="ECO:0000256" key="3">
    <source>
        <dbReference type="ARBA" id="ARBA00022490"/>
    </source>
</evidence>
<protein>
    <recommendedName>
        <fullName evidence="5">Copper-sensing transcriptional repressor CsoR</fullName>
    </recommendedName>
    <alternativeName>
        <fullName evidence="6">Copper-sensitive operon repressor</fullName>
    </alternativeName>
</protein>
<dbReference type="Pfam" id="PF02583">
    <property type="entry name" value="Trns_repr_metal"/>
    <property type="match status" value="1"/>
</dbReference>
<dbReference type="EMBL" id="JAIKTU010000007">
    <property type="protein sequence ID" value="MBY0755816.1"/>
    <property type="molecule type" value="Genomic_DNA"/>
</dbReference>
<accession>A0ABS7KYC5</accession>
<keyword evidence="8" id="KW-1185">Reference proteome</keyword>
<proteinExistence type="predicted"/>
<dbReference type="PANTHER" id="PTHR33677">
    <property type="entry name" value="TRANSCRIPTIONAL REPRESSOR FRMR-RELATED"/>
    <property type="match status" value="1"/>
</dbReference>
<comment type="subcellular location">
    <subcellularLocation>
        <location evidence="1">Cytoplasm</location>
    </subcellularLocation>
</comment>
<keyword evidence="4" id="KW-0479">Metal-binding</keyword>
<dbReference type="Proteomes" id="UP001299068">
    <property type="component" value="Unassembled WGS sequence"/>
</dbReference>
<dbReference type="PANTHER" id="PTHR33677:SF4">
    <property type="entry name" value="COPPER-SENSING TRANSCRIPTIONAL REPRESSOR CSOR"/>
    <property type="match status" value="1"/>
</dbReference>
<dbReference type="Gene3D" id="1.20.58.1000">
    <property type="entry name" value="Metal-sensitive repressor, helix protomer"/>
    <property type="match status" value="1"/>
</dbReference>
<organism evidence="7 8">
    <name type="scientific">Clostridium sardiniense</name>
    <name type="common">Clostridium absonum</name>
    <dbReference type="NCBI Taxonomy" id="29369"/>
    <lineage>
        <taxon>Bacteria</taxon>
        <taxon>Bacillati</taxon>
        <taxon>Bacillota</taxon>
        <taxon>Clostridia</taxon>
        <taxon>Eubacteriales</taxon>
        <taxon>Clostridiaceae</taxon>
        <taxon>Clostridium</taxon>
    </lineage>
</organism>
<evidence type="ECO:0000256" key="4">
    <source>
        <dbReference type="ARBA" id="ARBA00022723"/>
    </source>
</evidence>
<evidence type="ECO:0000313" key="8">
    <source>
        <dbReference type="Proteomes" id="UP001299068"/>
    </source>
</evidence>
<dbReference type="RefSeq" id="WP_204595927.1">
    <property type="nucleotide sequence ID" value="NZ_JAFBDA010000019.1"/>
</dbReference>
<sequence length="91" mass="10427">MNDDKKKAMQVLKTCRGQIDGIIKMLEEERYCIDVSNQIIAAQGLLKKANKHVLTQHMHHCVREGLANENEKEKDAKVEEIISILTKLIDK</sequence>
<reference evidence="7 8" key="1">
    <citation type="journal article" date="2021" name="Cell Host Microbe">
        <title>in vivo commensal control of Clostridioides difficile virulence.</title>
        <authorList>
            <person name="Girinathan B.P."/>
            <person name="Dibenedetto N."/>
            <person name="Worley J.N."/>
            <person name="Peltier J."/>
            <person name="Arrieta-Ortiz M.L."/>
            <person name="Rupa Christinal Immanuel S."/>
            <person name="Lavin R."/>
            <person name="Delaney M.L."/>
            <person name="Cummins C."/>
            <person name="Hoffmann M."/>
            <person name="Luo Y."/>
            <person name="Gonzalez-Escalona N."/>
            <person name="Allard M."/>
            <person name="Onderdonk A.B."/>
            <person name="Gerber G.K."/>
            <person name="Sonenshein A.L."/>
            <person name="Baliga N."/>
            <person name="Dupuy B."/>
            <person name="Bry L."/>
        </authorList>
    </citation>
    <scope>NUCLEOTIDE SEQUENCE [LARGE SCALE GENOMIC DNA]</scope>
    <source>
        <strain evidence="7 8">DSM 599</strain>
    </source>
</reference>
<evidence type="ECO:0000256" key="1">
    <source>
        <dbReference type="ARBA" id="ARBA00004496"/>
    </source>
</evidence>
<comment type="subunit">
    <text evidence="2">Homodimer.</text>
</comment>
<evidence type="ECO:0000256" key="6">
    <source>
        <dbReference type="ARBA" id="ARBA00041544"/>
    </source>
</evidence>
<dbReference type="InterPro" id="IPR038390">
    <property type="entry name" value="Metal_Tscrpt_repr_sf"/>
</dbReference>
<evidence type="ECO:0000313" key="7">
    <source>
        <dbReference type="EMBL" id="MBY0755816.1"/>
    </source>
</evidence>
<evidence type="ECO:0000256" key="5">
    <source>
        <dbReference type="ARBA" id="ARBA00039938"/>
    </source>
</evidence>
<gene>
    <name evidence="7" type="ORF">K5V21_10155</name>
</gene>
<evidence type="ECO:0000256" key="2">
    <source>
        <dbReference type="ARBA" id="ARBA00011738"/>
    </source>
</evidence>
<dbReference type="InterPro" id="IPR003735">
    <property type="entry name" value="Metal_Tscrpt_repr"/>
</dbReference>
<keyword evidence="3" id="KW-0963">Cytoplasm</keyword>